<accession>A0A6H0X6I2</accession>
<evidence type="ECO:0000313" key="1">
    <source>
        <dbReference type="EMBL" id="QIW89940.1"/>
    </source>
</evidence>
<proteinExistence type="predicted"/>
<dbReference type="EMBL" id="MT259468">
    <property type="protein sequence ID" value="QIW89940.1"/>
    <property type="molecule type" value="Genomic_DNA"/>
</dbReference>
<sequence>MTDRIIPKSTRVWPGLENAVRAILWGSVAGNAHPVQFWNPQDKDKNVPLVVANGINRLVHVGYYNHGTGQLEPIGPKQVARSALAGCKYSDFSLALLNMSFSEVGTEHGVLVWYDDEYLTKAYAPLDAVYYAVSHVLLNKK</sequence>
<keyword evidence="2" id="KW-1185">Reference proteome</keyword>
<name>A0A6H0X6I2_9CAUD</name>
<evidence type="ECO:0000313" key="2">
    <source>
        <dbReference type="Proteomes" id="UP000503286"/>
    </source>
</evidence>
<dbReference type="Proteomes" id="UP000503286">
    <property type="component" value="Segment"/>
</dbReference>
<protein>
    <submittedName>
        <fullName evidence="1">Uncharacterized protein</fullName>
    </submittedName>
</protein>
<reference evidence="1" key="1">
    <citation type="submission" date="2020-03" db="EMBL/GenBank/DDBJ databases">
        <title>Complete genome sequence of Aeromonas phage PS.</title>
        <authorList>
            <person name="Tagunde S.N."/>
            <person name="Newase S.K."/>
            <person name="Nagar V."/>
            <person name="Kapadnis B.P."/>
            <person name="Pandit S.V."/>
        </authorList>
    </citation>
    <scope>NUCLEOTIDE SEQUENCE</scope>
</reference>
<organism evidence="1 2">
    <name type="scientific">Aeromonas phage PS</name>
    <dbReference type="NCBI Taxonomy" id="2723762"/>
    <lineage>
        <taxon>Viruses</taxon>
        <taxon>Duplodnaviria</taxon>
        <taxon>Heunggongvirae</taxon>
        <taxon>Uroviricota</taxon>
        <taxon>Caudoviricetes</taxon>
        <taxon>Autographivirales</taxon>
        <taxon>Autoscriptoviridae</taxon>
        <taxon>Savitribaivirus</taxon>
        <taxon>Savitribaivirus PS</taxon>
    </lineage>
</organism>